<gene>
    <name evidence="2" type="ORF">LIER_40700</name>
</gene>
<evidence type="ECO:0000313" key="3">
    <source>
        <dbReference type="Proteomes" id="UP001454036"/>
    </source>
</evidence>
<dbReference type="Proteomes" id="UP001454036">
    <property type="component" value="Unassembled WGS sequence"/>
</dbReference>
<sequence>MLRAFPNTQEYGNITIYIQPSLEQAKYMDSQEDNRRKEETSGDDSDDDDDFDGGGNNQENIPNNQALTNQPPGQEVNETILGYILKGDPYMQAVQVNEEANRRNTTHMQNGNEEVIQLFRLEQEAINPRQLQRDY</sequence>
<reference evidence="2 3" key="1">
    <citation type="submission" date="2024-01" db="EMBL/GenBank/DDBJ databases">
        <title>The complete chloroplast genome sequence of Lithospermum erythrorhizon: insights into the phylogenetic relationship among Boraginaceae species and the maternal lineages of purple gromwells.</title>
        <authorList>
            <person name="Okada T."/>
            <person name="Watanabe K."/>
        </authorList>
    </citation>
    <scope>NUCLEOTIDE SEQUENCE [LARGE SCALE GENOMIC DNA]</scope>
</reference>
<name>A0AAV3R1J4_LITER</name>
<feature type="compositionally biased region" description="Polar residues" evidence="1">
    <location>
        <begin position="57"/>
        <end position="72"/>
    </location>
</feature>
<proteinExistence type="predicted"/>
<organism evidence="2 3">
    <name type="scientific">Lithospermum erythrorhizon</name>
    <name type="common">Purple gromwell</name>
    <name type="synonym">Lithospermum officinale var. erythrorhizon</name>
    <dbReference type="NCBI Taxonomy" id="34254"/>
    <lineage>
        <taxon>Eukaryota</taxon>
        <taxon>Viridiplantae</taxon>
        <taxon>Streptophyta</taxon>
        <taxon>Embryophyta</taxon>
        <taxon>Tracheophyta</taxon>
        <taxon>Spermatophyta</taxon>
        <taxon>Magnoliopsida</taxon>
        <taxon>eudicotyledons</taxon>
        <taxon>Gunneridae</taxon>
        <taxon>Pentapetalae</taxon>
        <taxon>asterids</taxon>
        <taxon>lamiids</taxon>
        <taxon>Boraginales</taxon>
        <taxon>Boraginaceae</taxon>
        <taxon>Boraginoideae</taxon>
        <taxon>Lithospermeae</taxon>
        <taxon>Lithospermum</taxon>
    </lineage>
</organism>
<comment type="caution">
    <text evidence="2">The sequence shown here is derived from an EMBL/GenBank/DDBJ whole genome shotgun (WGS) entry which is preliminary data.</text>
</comment>
<dbReference type="AlphaFoldDB" id="A0AAV3R1J4"/>
<feature type="compositionally biased region" description="Acidic residues" evidence="1">
    <location>
        <begin position="41"/>
        <end position="52"/>
    </location>
</feature>
<evidence type="ECO:0000313" key="2">
    <source>
        <dbReference type="EMBL" id="GAA0169071.1"/>
    </source>
</evidence>
<keyword evidence="3" id="KW-1185">Reference proteome</keyword>
<dbReference type="EMBL" id="BAABME010023901">
    <property type="protein sequence ID" value="GAA0169071.1"/>
    <property type="molecule type" value="Genomic_DNA"/>
</dbReference>
<accession>A0AAV3R1J4</accession>
<evidence type="ECO:0000256" key="1">
    <source>
        <dbReference type="SAM" id="MobiDB-lite"/>
    </source>
</evidence>
<protein>
    <submittedName>
        <fullName evidence="2">Uncharacterized protein</fullName>
    </submittedName>
</protein>
<feature type="region of interest" description="Disordered" evidence="1">
    <location>
        <begin position="19"/>
        <end position="75"/>
    </location>
</feature>